<dbReference type="AlphaFoldDB" id="A0A383DPU1"/>
<name>A0A383DPU1_9ZZZZ</name>
<keyword evidence="5" id="KW-0560">Oxidoreductase</keyword>
<dbReference type="PROSITE" id="PS00911">
    <property type="entry name" value="DHODEHASE_1"/>
    <property type="match status" value="1"/>
</dbReference>
<comment type="cofactor">
    <cofactor evidence="1">
        <name>FMN</name>
        <dbReference type="ChEBI" id="CHEBI:58210"/>
    </cofactor>
</comment>
<keyword evidence="4" id="KW-0288">FMN</keyword>
<dbReference type="Pfam" id="PF01180">
    <property type="entry name" value="DHO_dh"/>
    <property type="match status" value="1"/>
</dbReference>
<dbReference type="GO" id="GO:0005737">
    <property type="term" value="C:cytoplasm"/>
    <property type="evidence" value="ECO:0007669"/>
    <property type="project" value="InterPro"/>
</dbReference>
<comment type="pathway">
    <text evidence="2">Pyrimidine metabolism; UMP biosynthesis via de novo pathway.</text>
</comment>
<dbReference type="UniPathway" id="UPA00070"/>
<reference evidence="7" key="1">
    <citation type="submission" date="2018-05" db="EMBL/GenBank/DDBJ databases">
        <authorList>
            <person name="Lanie J.A."/>
            <person name="Ng W.-L."/>
            <person name="Kazmierczak K.M."/>
            <person name="Andrzejewski T.M."/>
            <person name="Davidsen T.M."/>
            <person name="Wayne K.J."/>
            <person name="Tettelin H."/>
            <person name="Glass J.I."/>
            <person name="Rusch D."/>
            <person name="Podicherti R."/>
            <person name="Tsui H.-C.T."/>
            <person name="Winkler M.E."/>
        </authorList>
    </citation>
    <scope>NUCLEOTIDE SEQUENCE</scope>
</reference>
<evidence type="ECO:0000256" key="3">
    <source>
        <dbReference type="ARBA" id="ARBA00022630"/>
    </source>
</evidence>
<dbReference type="PANTHER" id="PTHR48109:SF4">
    <property type="entry name" value="DIHYDROOROTATE DEHYDROGENASE (QUINONE), MITOCHONDRIAL"/>
    <property type="match status" value="1"/>
</dbReference>
<accession>A0A383DPU1</accession>
<gene>
    <name evidence="7" type="ORF">METZ01_LOCUS499137</name>
</gene>
<dbReference type="GO" id="GO:0044205">
    <property type="term" value="P:'de novo' UMP biosynthetic process"/>
    <property type="evidence" value="ECO:0007669"/>
    <property type="project" value="UniProtKB-UniPathway"/>
</dbReference>
<evidence type="ECO:0000256" key="2">
    <source>
        <dbReference type="ARBA" id="ARBA00004725"/>
    </source>
</evidence>
<feature type="non-terminal residue" evidence="7">
    <location>
        <position position="113"/>
    </location>
</feature>
<sequence length="113" mass="12973">MFSFIRPAFFKINPELAHDLAIKSLKFNYLPKSFFKVENEAMLEISLFNKKFPNPIGLAAGFDKSAEVYNSIFKFGFGFVEVGTITPLKQYGNPKPRIFRLEKDEALINRLGF</sequence>
<dbReference type="GO" id="GO:0006207">
    <property type="term" value="P:'de novo' pyrimidine nucleobase biosynthetic process"/>
    <property type="evidence" value="ECO:0007669"/>
    <property type="project" value="InterPro"/>
</dbReference>
<feature type="domain" description="Dihydroorotate dehydrogenase catalytic" evidence="6">
    <location>
        <begin position="42"/>
        <end position="113"/>
    </location>
</feature>
<dbReference type="PANTHER" id="PTHR48109">
    <property type="entry name" value="DIHYDROOROTATE DEHYDROGENASE (QUINONE), MITOCHONDRIAL-RELATED"/>
    <property type="match status" value="1"/>
</dbReference>
<protein>
    <recommendedName>
        <fullName evidence="6">Dihydroorotate dehydrogenase catalytic domain-containing protein</fullName>
    </recommendedName>
</protein>
<dbReference type="SUPFAM" id="SSF51395">
    <property type="entry name" value="FMN-linked oxidoreductases"/>
    <property type="match status" value="1"/>
</dbReference>
<dbReference type="GO" id="GO:0004152">
    <property type="term" value="F:dihydroorotate dehydrogenase activity"/>
    <property type="evidence" value="ECO:0007669"/>
    <property type="project" value="TreeGrafter"/>
</dbReference>
<proteinExistence type="predicted"/>
<evidence type="ECO:0000259" key="6">
    <source>
        <dbReference type="Pfam" id="PF01180"/>
    </source>
</evidence>
<dbReference type="Gene3D" id="3.20.20.70">
    <property type="entry name" value="Aldolase class I"/>
    <property type="match status" value="1"/>
</dbReference>
<dbReference type="InterPro" id="IPR050074">
    <property type="entry name" value="DHO_dehydrogenase"/>
</dbReference>
<dbReference type="InterPro" id="IPR005720">
    <property type="entry name" value="Dihydroorotate_DH_cat"/>
</dbReference>
<evidence type="ECO:0000256" key="1">
    <source>
        <dbReference type="ARBA" id="ARBA00001917"/>
    </source>
</evidence>
<dbReference type="InterPro" id="IPR001295">
    <property type="entry name" value="Dihydroorotate_DH_CS"/>
</dbReference>
<dbReference type="InterPro" id="IPR013785">
    <property type="entry name" value="Aldolase_TIM"/>
</dbReference>
<dbReference type="EMBL" id="UINC01219006">
    <property type="protein sequence ID" value="SVE46283.1"/>
    <property type="molecule type" value="Genomic_DNA"/>
</dbReference>
<evidence type="ECO:0000256" key="5">
    <source>
        <dbReference type="ARBA" id="ARBA00023002"/>
    </source>
</evidence>
<evidence type="ECO:0000313" key="7">
    <source>
        <dbReference type="EMBL" id="SVE46283.1"/>
    </source>
</evidence>
<keyword evidence="3" id="KW-0285">Flavoprotein</keyword>
<evidence type="ECO:0000256" key="4">
    <source>
        <dbReference type="ARBA" id="ARBA00022643"/>
    </source>
</evidence>
<organism evidence="7">
    <name type="scientific">marine metagenome</name>
    <dbReference type="NCBI Taxonomy" id="408172"/>
    <lineage>
        <taxon>unclassified sequences</taxon>
        <taxon>metagenomes</taxon>
        <taxon>ecological metagenomes</taxon>
    </lineage>
</organism>